<gene>
    <name evidence="1" type="ORF">M5598_27950</name>
</gene>
<evidence type="ECO:0000313" key="1">
    <source>
        <dbReference type="EMBL" id="UYV29818.1"/>
    </source>
</evidence>
<dbReference type="EMBL" id="CP097357">
    <property type="protein sequence ID" value="UYV29818.1"/>
    <property type="molecule type" value="Genomic_DNA"/>
</dbReference>
<organism evidence="1 2">
    <name type="scientific">Vibrio parahaemolyticus</name>
    <dbReference type="NCBI Taxonomy" id="670"/>
    <lineage>
        <taxon>Bacteria</taxon>
        <taxon>Pseudomonadati</taxon>
        <taxon>Pseudomonadota</taxon>
        <taxon>Gammaproteobacteria</taxon>
        <taxon>Vibrionales</taxon>
        <taxon>Vibrionaceae</taxon>
        <taxon>Vibrio</taxon>
    </lineage>
</organism>
<sequence length="243" mass="27589">MYHSLLSKFYDAGLKFEFNAKDSQLFSISVEPDITVQLVLLSTGDIKFNCASKTQTLDRVDVVYGSIQMMGGLNKNEVMFTSHVNIGSPALTLDSVHEKDEYLYADIYAIRTALGSMIALTIKDILIEHKKDLEYLRAMYIAHLDEERKEEEENKRIEDAKKLQDFQSKHTMIGSTSADLLANETQIWKQSQNDTHTFHVIRCSDFSPVQVAITLKKGSALLNGVRTSKANIIEQLKEMYILK</sequence>
<dbReference type="RefSeq" id="WP_258667247.1">
    <property type="nucleotide sequence ID" value="NZ_CP062152.1"/>
</dbReference>
<evidence type="ECO:0000313" key="2">
    <source>
        <dbReference type="Proteomes" id="UP001163036"/>
    </source>
</evidence>
<dbReference type="Proteomes" id="UP001163036">
    <property type="component" value="Plasmid pVP-16-VB00198-1"/>
</dbReference>
<name>A0AA46UQ19_VIBPH</name>
<proteinExistence type="predicted"/>
<keyword evidence="1" id="KW-0614">Plasmid</keyword>
<protein>
    <submittedName>
        <fullName evidence="1">Uncharacterized protein</fullName>
    </submittedName>
</protein>
<reference evidence="1" key="1">
    <citation type="submission" date="2022-05" db="EMBL/GenBank/DDBJ databases">
        <title>Megaplasmid of Vibrio parahaemolyticus.</title>
        <authorList>
            <person name="Strauch E."/>
            <person name="Borowiak M."/>
        </authorList>
    </citation>
    <scope>NUCLEOTIDE SEQUENCE</scope>
    <source>
        <strain evidence="1">16-VB00198</strain>
        <plasmid evidence="1">pVP-16-VB00198-1</plasmid>
    </source>
</reference>
<geneLocation type="plasmid" evidence="1 2">
    <name>pVP-16-VB00198-1</name>
</geneLocation>
<accession>A0AA46UQ19</accession>
<dbReference type="AlphaFoldDB" id="A0AA46UQ19"/>